<dbReference type="PANTHER" id="PTHR45753:SF3">
    <property type="entry name" value="ORNITHINE TRANSCARBAMYLASE, MITOCHONDRIAL"/>
    <property type="match status" value="1"/>
</dbReference>
<dbReference type="Pfam" id="PF00185">
    <property type="entry name" value="OTCace"/>
    <property type="match status" value="1"/>
</dbReference>
<dbReference type="EC" id="2.1.3.3" evidence="3"/>
<evidence type="ECO:0000256" key="4">
    <source>
        <dbReference type="RuleBase" id="RU003634"/>
    </source>
</evidence>
<reference evidence="7 8" key="1">
    <citation type="submission" date="2016-12" db="EMBL/GenBank/DDBJ databases">
        <title>Discovery of methanogenic haloarchaea.</title>
        <authorList>
            <person name="Sorokin D.Y."/>
            <person name="Makarova K.S."/>
            <person name="Abbas B."/>
            <person name="Ferrer M."/>
            <person name="Golyshin P.N."/>
        </authorList>
    </citation>
    <scope>NUCLEOTIDE SEQUENCE [LARGE SCALE GENOMIC DNA]</scope>
    <source>
        <strain evidence="7">AMET1</strain>
    </source>
</reference>
<sequence>MDFLKITDITPETLHQLIEKATKYRKNPKKHPKTLKEHNIGLFFEEYSTRTRVSLSVAVSELGGTPHMLNKHELQITRGEEIGDTAAVLSRYLDGLTARMLDQKALKEFAEKSEMPIINAMTKKHHPCQTLADLQTIKEKKGKLKNLKYTWIGDTNNVCNSAILGNAMTGIKTTIATPKKYQPNKEILNEAQQYNPDITITEDPIQAVKNADIIYTDVWISTGMEKEAEQRKKDFKGYQVTKNLIKHAKKDAIIMHCMPIDGKEITRQVVESPNSVIIDQAENRLHSSKALLNHIYQ</sequence>
<comment type="similarity">
    <text evidence="4">Belongs to the aspartate/ornithine carbamoyltransferase superfamily.</text>
</comment>
<accession>A0A1Y3GFN3</accession>
<dbReference type="NCBIfam" id="NF001986">
    <property type="entry name" value="PRK00779.1"/>
    <property type="match status" value="1"/>
</dbReference>
<dbReference type="AlphaFoldDB" id="A0A1Y3GFN3"/>
<evidence type="ECO:0000256" key="2">
    <source>
        <dbReference type="ARBA" id="ARBA00048772"/>
    </source>
</evidence>
<dbReference type="InterPro" id="IPR006132">
    <property type="entry name" value="Asp/Orn_carbamoyltranf_P-bd"/>
</dbReference>
<dbReference type="GO" id="GO:0004585">
    <property type="term" value="F:ornithine carbamoyltransferase activity"/>
    <property type="evidence" value="ECO:0007669"/>
    <property type="project" value="UniProtKB-UniRule"/>
</dbReference>
<dbReference type="InterPro" id="IPR006131">
    <property type="entry name" value="Asp_carbamoyltransf_Asp/Orn-bd"/>
</dbReference>
<evidence type="ECO:0000313" key="7">
    <source>
        <dbReference type="EMBL" id="OUJ18186.1"/>
    </source>
</evidence>
<protein>
    <recommendedName>
        <fullName evidence="3">Ornithine carbamoyltransferase</fullName>
        <ecNumber evidence="3">2.1.3.3</ecNumber>
    </recommendedName>
</protein>
<dbReference type="Pfam" id="PF02729">
    <property type="entry name" value="OTCace_N"/>
    <property type="match status" value="1"/>
</dbReference>
<dbReference type="PRINTS" id="PR00100">
    <property type="entry name" value="AOTCASE"/>
</dbReference>
<evidence type="ECO:0000256" key="3">
    <source>
        <dbReference type="NCBIfam" id="TIGR00658"/>
    </source>
</evidence>
<evidence type="ECO:0000313" key="8">
    <source>
        <dbReference type="Proteomes" id="UP000195137"/>
    </source>
</evidence>
<dbReference type="FunFam" id="3.40.50.1370:FF:000008">
    <property type="entry name" value="Ornithine carbamoyltransferase"/>
    <property type="match status" value="1"/>
</dbReference>
<dbReference type="InterPro" id="IPR036901">
    <property type="entry name" value="Asp/Orn_carbamoylTrfase_sf"/>
</dbReference>
<evidence type="ECO:0000259" key="5">
    <source>
        <dbReference type="Pfam" id="PF00185"/>
    </source>
</evidence>
<feature type="domain" description="Aspartate/ornithine carbamoyltransferase carbamoyl-P binding" evidence="6">
    <location>
        <begin position="2"/>
        <end position="139"/>
    </location>
</feature>
<proteinExistence type="inferred from homology"/>
<gene>
    <name evidence="7" type="ORF">AMET1_1090</name>
</gene>
<keyword evidence="1 4" id="KW-0808">Transferase</keyword>
<dbReference type="GO" id="GO:0016597">
    <property type="term" value="F:amino acid binding"/>
    <property type="evidence" value="ECO:0007669"/>
    <property type="project" value="InterPro"/>
</dbReference>
<dbReference type="PANTHER" id="PTHR45753">
    <property type="entry name" value="ORNITHINE CARBAMOYLTRANSFERASE, MITOCHONDRIAL"/>
    <property type="match status" value="1"/>
</dbReference>
<dbReference type="GO" id="GO:0042450">
    <property type="term" value="P:L-arginine biosynthetic process via ornithine"/>
    <property type="evidence" value="ECO:0007669"/>
    <property type="project" value="UniProtKB-UniRule"/>
</dbReference>
<dbReference type="OrthoDB" id="4696at2157"/>
<keyword evidence="8" id="KW-1185">Reference proteome</keyword>
<dbReference type="RefSeq" id="WP_086637479.1">
    <property type="nucleotide sequence ID" value="NZ_MRZU01000004.1"/>
</dbReference>
<name>A0A1Y3GFN3_9EURY</name>
<organism evidence="7 8">
    <name type="scientific">Methanonatronarchaeum thermophilum</name>
    <dbReference type="NCBI Taxonomy" id="1927129"/>
    <lineage>
        <taxon>Archaea</taxon>
        <taxon>Methanobacteriati</taxon>
        <taxon>Methanobacteriota</taxon>
        <taxon>Methanonatronarchaeia</taxon>
        <taxon>Methanonatronarchaeales</taxon>
        <taxon>Methanonatronarchaeaceae</taxon>
        <taxon>Methanonatronarchaeum</taxon>
    </lineage>
</organism>
<dbReference type="Gene3D" id="3.40.50.1370">
    <property type="entry name" value="Aspartate/ornithine carbamoyltransferase"/>
    <property type="match status" value="2"/>
</dbReference>
<dbReference type="InterPro" id="IPR006130">
    <property type="entry name" value="Asp/Orn_carbamoylTrfase"/>
</dbReference>
<evidence type="ECO:0000256" key="1">
    <source>
        <dbReference type="ARBA" id="ARBA00022679"/>
    </source>
</evidence>
<dbReference type="PROSITE" id="PS00097">
    <property type="entry name" value="CARBAMOYLTRANSFERASE"/>
    <property type="match status" value="1"/>
</dbReference>
<evidence type="ECO:0000259" key="6">
    <source>
        <dbReference type="Pfam" id="PF02729"/>
    </source>
</evidence>
<dbReference type="EMBL" id="MRZU01000004">
    <property type="protein sequence ID" value="OUJ18186.1"/>
    <property type="molecule type" value="Genomic_DNA"/>
</dbReference>
<dbReference type="SUPFAM" id="SSF53671">
    <property type="entry name" value="Aspartate/ornithine carbamoyltransferase"/>
    <property type="match status" value="1"/>
</dbReference>
<dbReference type="GO" id="GO:0019240">
    <property type="term" value="P:citrulline biosynthetic process"/>
    <property type="evidence" value="ECO:0007669"/>
    <property type="project" value="TreeGrafter"/>
</dbReference>
<dbReference type="InterPro" id="IPR002292">
    <property type="entry name" value="Orn/put_carbamltrans"/>
</dbReference>
<feature type="domain" description="Aspartate/ornithine carbamoyltransferase Asp/Orn-binding" evidence="5">
    <location>
        <begin position="145"/>
        <end position="294"/>
    </location>
</feature>
<comment type="caution">
    <text evidence="7">The sequence shown here is derived from an EMBL/GenBank/DDBJ whole genome shotgun (WGS) entry which is preliminary data.</text>
</comment>
<comment type="catalytic activity">
    <reaction evidence="2">
        <text>carbamoyl phosphate + L-ornithine = L-citrulline + phosphate + H(+)</text>
        <dbReference type="Rhea" id="RHEA:19513"/>
        <dbReference type="ChEBI" id="CHEBI:15378"/>
        <dbReference type="ChEBI" id="CHEBI:43474"/>
        <dbReference type="ChEBI" id="CHEBI:46911"/>
        <dbReference type="ChEBI" id="CHEBI:57743"/>
        <dbReference type="ChEBI" id="CHEBI:58228"/>
        <dbReference type="EC" id="2.1.3.3"/>
    </reaction>
</comment>
<dbReference type="Proteomes" id="UP000195137">
    <property type="component" value="Unassembled WGS sequence"/>
</dbReference>
<dbReference type="NCBIfam" id="TIGR00658">
    <property type="entry name" value="orni_carb_tr"/>
    <property type="match status" value="1"/>
</dbReference>
<dbReference type="PRINTS" id="PR00102">
    <property type="entry name" value="OTCASE"/>
</dbReference>